<accession>A0A645H8R0</accession>
<comment type="caution">
    <text evidence="1">The sequence shown here is derived from an EMBL/GenBank/DDBJ whole genome shotgun (WGS) entry which is preliminary data.</text>
</comment>
<dbReference type="AlphaFoldDB" id="A0A645H8R0"/>
<dbReference type="EMBL" id="VSSQ01088462">
    <property type="protein sequence ID" value="MPN35080.1"/>
    <property type="molecule type" value="Genomic_DNA"/>
</dbReference>
<evidence type="ECO:0000313" key="1">
    <source>
        <dbReference type="EMBL" id="MPN35080.1"/>
    </source>
</evidence>
<organism evidence="1">
    <name type="scientific">bioreactor metagenome</name>
    <dbReference type="NCBI Taxonomy" id="1076179"/>
    <lineage>
        <taxon>unclassified sequences</taxon>
        <taxon>metagenomes</taxon>
        <taxon>ecological metagenomes</taxon>
    </lineage>
</organism>
<name>A0A645H8R0_9ZZZZ</name>
<gene>
    <name evidence="1" type="ORF">SDC9_182574</name>
</gene>
<sequence>MVGPVDIGAVRMMISDIGHRRLTPHHLSCRHYGVDDRLITCAAANITVLIEPVAHFLTCRFRVVLQQRFSRH</sequence>
<reference evidence="1" key="1">
    <citation type="submission" date="2019-08" db="EMBL/GenBank/DDBJ databases">
        <authorList>
            <person name="Kucharzyk K."/>
            <person name="Murdoch R.W."/>
            <person name="Higgins S."/>
            <person name="Loffler F."/>
        </authorList>
    </citation>
    <scope>NUCLEOTIDE SEQUENCE</scope>
</reference>
<protein>
    <submittedName>
        <fullName evidence="1">Uncharacterized protein</fullName>
    </submittedName>
</protein>
<proteinExistence type="predicted"/>